<evidence type="ECO:0000259" key="5">
    <source>
        <dbReference type="Pfam" id="PF01555"/>
    </source>
</evidence>
<gene>
    <name evidence="6" type="ORF">TVG1542167</name>
</gene>
<dbReference type="PANTHER" id="PTHR13370:SF24">
    <property type="entry name" value="TYPE III RESTRICTION-MODIFICATION ENZYME STYLTI MOD SUBUNIT"/>
    <property type="match status" value="1"/>
</dbReference>
<dbReference type="PaxDb" id="273116-14325729"/>
<dbReference type="REBASE" id="6614">
    <property type="entry name" value="M.TvoII"/>
</dbReference>
<dbReference type="InterPro" id="IPR029063">
    <property type="entry name" value="SAM-dependent_MTases_sf"/>
</dbReference>
<dbReference type="Gene3D" id="3.40.50.150">
    <property type="entry name" value="Vaccinia Virus protein VP39"/>
    <property type="match status" value="1"/>
</dbReference>
<evidence type="ECO:0000256" key="4">
    <source>
        <dbReference type="ARBA" id="ARBA00022691"/>
    </source>
</evidence>
<dbReference type="Pfam" id="PF01555">
    <property type="entry name" value="N6_N4_Mtase"/>
    <property type="match status" value="1"/>
</dbReference>
<dbReference type="GO" id="GO:0008170">
    <property type="term" value="F:N-methyltransferase activity"/>
    <property type="evidence" value="ECO:0007669"/>
    <property type="project" value="InterPro"/>
</dbReference>
<evidence type="ECO:0000313" key="6">
    <source>
        <dbReference type="EMBL" id="BAB60632.1"/>
    </source>
</evidence>
<dbReference type="Proteomes" id="UP000001017">
    <property type="component" value="Chromosome"/>
</dbReference>
<dbReference type="PANTHER" id="PTHR13370">
    <property type="entry name" value="RNA METHYLASE-RELATED"/>
    <property type="match status" value="1"/>
</dbReference>
<accession>Q978C7</accession>
<sequence length="616" mass="72352">MRDFGIYWKNKKEEVERVELPFQKIETINLPRSNIGTLAQFRKEPENSEWKNKLIWGDNKYVMASLLPEFRGKIKMIYADPPFFTGTNMNITLEVGDEEAVKEPSAIEEIAYRNMWKEGPSSYLQYMYDRFVLMKDLLSEDGSIWVRSDYHYSHYIKGILDEIFGYENFRNEIIINRIKKSDSGAKRYNTATDSLFFYSKTDNYFFKNVKKKLEITKNERWHSMDSQGQGGPRTIFGKTMYPPSGRHWTFGQENIDRMIAEGRIRLNPKTGKPEYKLEETEEQILDSNWTDIPGYSFSTGYPTENAEQLLERIILSATEKGDLIADFFSGSGTTVAVAEKLGRRWIGADIGRFSVHTIRKRLLDIPHCKPFEVLNLGKYERKYWMDQTLGSVYRDYIDFILQLYKAKPIYDYKTIHGMVSERAVHVGPIDYPVTKAEVEECLKEAKENGFDALDVLGWDFEMEFNDRILRELRESYELKVSLRIIPNEVMDKRAAEAGDVNFYEQAFLEAKIVNSGRKVKVSLENFIIPNPESIPEELRDKILKWSDFIDYWSVDWNYRGDTFHNEWQEFRTKRKKNLQLQSIEHHYDEPGNYRIMIKVIDVFGNDTTTIKEVTVV</sequence>
<organism evidence="6 7">
    <name type="scientific">Thermoplasma volcanium (strain ATCC 51530 / DSM 4299 / JCM 9571 / NBRC 15438 / GSS1)</name>
    <dbReference type="NCBI Taxonomy" id="273116"/>
    <lineage>
        <taxon>Archaea</taxon>
        <taxon>Methanobacteriati</taxon>
        <taxon>Thermoplasmatota</taxon>
        <taxon>Thermoplasmata</taxon>
        <taxon>Thermoplasmatales</taxon>
        <taxon>Thermoplasmataceae</taxon>
        <taxon>Thermoplasma</taxon>
    </lineage>
</organism>
<reference evidence="6 7" key="2">
    <citation type="journal article" date="2000" name="Proc. Natl. Acad. Sci. U.S.A.">
        <title>Archaeal adaptation to higher temperatures revealed by genomic sequence of Thermoplasma volcanium.</title>
        <authorList>
            <person name="Kawashima T."/>
            <person name="Amano N."/>
            <person name="Koike H."/>
            <person name="Makino S."/>
            <person name="Higuchi S."/>
            <person name="Kawashima-Ohya Y."/>
            <person name="Watanabe K."/>
            <person name="Yamazaki M."/>
            <person name="Kanehori K."/>
            <person name="Kawamoto T."/>
            <person name="Nunoshiba T."/>
            <person name="Yamamoto Y."/>
            <person name="Aramaki H."/>
            <person name="Makino K."/>
            <person name="Suzuki M."/>
        </authorList>
    </citation>
    <scope>NUCLEOTIDE SEQUENCE [LARGE SCALE GENOMIC DNA]</scope>
    <source>
        <strain evidence="7">ATCC 51530 / DSM 4299 / JCM 9571 / NBRC 15438 / GSS1</strain>
    </source>
</reference>
<dbReference type="GO" id="GO:0003677">
    <property type="term" value="F:DNA binding"/>
    <property type="evidence" value="ECO:0007669"/>
    <property type="project" value="InterPro"/>
</dbReference>
<keyword evidence="7" id="KW-1185">Reference proteome</keyword>
<evidence type="ECO:0000256" key="1">
    <source>
        <dbReference type="ARBA" id="ARBA00006594"/>
    </source>
</evidence>
<dbReference type="KEGG" id="tvo:TVG1542167"/>
<dbReference type="HOGENOM" id="CLU_024927_10_2_2"/>
<dbReference type="EMBL" id="BA000011">
    <property type="protein sequence ID" value="BAB60632.1"/>
    <property type="molecule type" value="Genomic_DNA"/>
</dbReference>
<dbReference type="PROSITE" id="PS00092">
    <property type="entry name" value="N6_MTASE"/>
    <property type="match status" value="1"/>
</dbReference>
<dbReference type="eggNOG" id="arCOG00108">
    <property type="taxonomic scope" value="Archaea"/>
</dbReference>
<evidence type="ECO:0000313" key="7">
    <source>
        <dbReference type="Proteomes" id="UP000001017"/>
    </source>
</evidence>
<reference evidence="6 7" key="1">
    <citation type="journal article" date="1999" name="Proc. Jpn. Acad.">
        <title>Determination of the complete genomic DNA sequence of Thermoplasma volvanium GSS1.</title>
        <authorList>
            <person name="Kawashima T."/>
            <person name="Yamamoto Y."/>
            <person name="Aramaki H."/>
            <person name="Nunoshiba T."/>
            <person name="Kawamoto T."/>
            <person name="Watanabe K."/>
            <person name="Yamazaki M."/>
            <person name="Kanehori K."/>
            <person name="Amano N."/>
            <person name="Ohya Y."/>
            <person name="Makino K."/>
            <person name="Suzuki M."/>
        </authorList>
    </citation>
    <scope>NUCLEOTIDE SEQUENCE [LARGE SCALE GENOMIC DNA]</scope>
    <source>
        <strain evidence="7">ATCC 51530 / DSM 4299 / JCM 9571 / NBRC 15438 / GSS1</strain>
    </source>
</reference>
<proteinExistence type="inferred from homology"/>
<dbReference type="InterPro" id="IPR002941">
    <property type="entry name" value="DNA_methylase_N4/N6"/>
</dbReference>
<protein>
    <submittedName>
        <fullName evidence="6">Modification methylase</fullName>
    </submittedName>
</protein>
<keyword evidence="2 6" id="KW-0489">Methyltransferase</keyword>
<evidence type="ECO:0000256" key="2">
    <source>
        <dbReference type="ARBA" id="ARBA00022603"/>
    </source>
</evidence>
<name>Q978C7_THEVO</name>
<dbReference type="GO" id="GO:0005737">
    <property type="term" value="C:cytoplasm"/>
    <property type="evidence" value="ECO:0007669"/>
    <property type="project" value="TreeGrafter"/>
</dbReference>
<evidence type="ECO:0000256" key="3">
    <source>
        <dbReference type="ARBA" id="ARBA00022679"/>
    </source>
</evidence>
<dbReference type="GeneID" id="1442180"/>
<dbReference type="AlphaFoldDB" id="Q978C7"/>
<dbReference type="STRING" id="273116.gene:9382304"/>
<keyword evidence="3" id="KW-0808">Transferase</keyword>
<dbReference type="InterPro" id="IPR002295">
    <property type="entry name" value="N4/N6-MTase_EcoPI_Mod-like"/>
</dbReference>
<dbReference type="PhylomeDB" id="Q978C7"/>
<keyword evidence="4" id="KW-0949">S-adenosyl-L-methionine</keyword>
<dbReference type="RefSeq" id="WP_010917720.1">
    <property type="nucleotide sequence ID" value="NC_002689.2"/>
</dbReference>
<dbReference type="OrthoDB" id="57527at2157"/>
<dbReference type="PRINTS" id="PR00506">
    <property type="entry name" value="D21N6MTFRASE"/>
</dbReference>
<dbReference type="SUPFAM" id="SSF53335">
    <property type="entry name" value="S-adenosyl-L-methionine-dependent methyltransferases"/>
    <property type="match status" value="1"/>
</dbReference>
<dbReference type="InterPro" id="IPR002052">
    <property type="entry name" value="DNA_methylase_N6_adenine_CS"/>
</dbReference>
<dbReference type="GO" id="GO:0032259">
    <property type="term" value="P:methylation"/>
    <property type="evidence" value="ECO:0007669"/>
    <property type="project" value="UniProtKB-KW"/>
</dbReference>
<feature type="domain" description="DNA methylase N-4/N-6" evidence="5">
    <location>
        <begin position="74"/>
        <end position="357"/>
    </location>
</feature>
<comment type="similarity">
    <text evidence="1">Belongs to the N(4)/N(6)-methyltransferase family.</text>
</comment>
<dbReference type="REBASE" id="685116">
    <property type="entry name" value="M.TvoORF2167P"/>
</dbReference>